<comment type="caution">
    <text evidence="1">The sequence shown here is derived from an EMBL/GenBank/DDBJ whole genome shotgun (WGS) entry which is preliminary data.</text>
</comment>
<accession>A0A1Y1WSJ0</accession>
<dbReference type="InParanoid" id="A0A1Y1WSJ0"/>
<name>A0A1Y1WSJ0_9FUNG</name>
<evidence type="ECO:0000313" key="1">
    <source>
        <dbReference type="EMBL" id="ORX76503.1"/>
    </source>
</evidence>
<reference evidence="1 2" key="1">
    <citation type="submission" date="2016-07" db="EMBL/GenBank/DDBJ databases">
        <title>Pervasive Adenine N6-methylation of Active Genes in Fungi.</title>
        <authorList>
            <consortium name="DOE Joint Genome Institute"/>
            <person name="Mondo S.J."/>
            <person name="Dannebaum R.O."/>
            <person name="Kuo R.C."/>
            <person name="Labutti K."/>
            <person name="Haridas S."/>
            <person name="Kuo A."/>
            <person name="Salamov A."/>
            <person name="Ahrendt S.R."/>
            <person name="Lipzen A."/>
            <person name="Sullivan W."/>
            <person name="Andreopoulos W.B."/>
            <person name="Clum A."/>
            <person name="Lindquist E."/>
            <person name="Daum C."/>
            <person name="Ramamoorthy G.K."/>
            <person name="Gryganskyi A."/>
            <person name="Culley D."/>
            <person name="Magnuson J.K."/>
            <person name="James T.Y."/>
            <person name="O'Malley M.A."/>
            <person name="Stajich J.E."/>
            <person name="Spatafora J.W."/>
            <person name="Visel A."/>
            <person name="Grigoriev I.V."/>
        </authorList>
    </citation>
    <scope>NUCLEOTIDE SEQUENCE [LARGE SCALE GENOMIC DNA]</scope>
    <source>
        <strain evidence="1 2">CBS 931.73</strain>
    </source>
</reference>
<sequence>MTPRQLKHINKMFFPPEVQATGCEVQAYQHVLALEPCNRMVIEKTSTADFKAVEGYIEYDMSTPTSNKDLLHHSTDFTLELIAEFDSQRKKMHEEIEAQRRALNDGTFQEPGQLVQDIPATPTAPALTGDVQPQHGNRAFIKFKHIRNGVKAGEDTDQRNVLSCGENPGQIQQVESLFLKPSSVFKTGERPILTKEFLVQR</sequence>
<dbReference type="EMBL" id="MCFE01000936">
    <property type="protein sequence ID" value="ORX76503.1"/>
    <property type="molecule type" value="Genomic_DNA"/>
</dbReference>
<protein>
    <submittedName>
        <fullName evidence="1">Uncharacterized protein</fullName>
    </submittedName>
</protein>
<dbReference type="AlphaFoldDB" id="A0A1Y1WSJ0"/>
<evidence type="ECO:0000313" key="2">
    <source>
        <dbReference type="Proteomes" id="UP000193498"/>
    </source>
</evidence>
<proteinExistence type="predicted"/>
<gene>
    <name evidence="1" type="ORF">K493DRAFT_363690</name>
</gene>
<keyword evidence="2" id="KW-1185">Reference proteome</keyword>
<dbReference type="Proteomes" id="UP000193498">
    <property type="component" value="Unassembled WGS sequence"/>
</dbReference>
<organism evidence="1 2">
    <name type="scientific">Basidiobolus meristosporus CBS 931.73</name>
    <dbReference type="NCBI Taxonomy" id="1314790"/>
    <lineage>
        <taxon>Eukaryota</taxon>
        <taxon>Fungi</taxon>
        <taxon>Fungi incertae sedis</taxon>
        <taxon>Zoopagomycota</taxon>
        <taxon>Entomophthoromycotina</taxon>
        <taxon>Basidiobolomycetes</taxon>
        <taxon>Basidiobolales</taxon>
        <taxon>Basidiobolaceae</taxon>
        <taxon>Basidiobolus</taxon>
    </lineage>
</organism>